<proteinExistence type="predicted"/>
<sequence length="173" mass="18738">MLDFMPAADQLYRQRDRLRALVGQRVTAGWTGWTGDRMVPGAPVVLAFEGGEQLELAWQKWDDLSITWNTVDVAEPRGYEWRPAAPAELAAIVDLPVTAIDVSEGPYFNDVDLVAGGPLPMDAVAGWVVDGLWLETGETGLLVHNGADTVALSPSPMIPTHDGLSRTTPLEAF</sequence>
<dbReference type="Proteomes" id="UP000612585">
    <property type="component" value="Unassembled WGS sequence"/>
</dbReference>
<reference evidence="1" key="1">
    <citation type="submission" date="2021-01" db="EMBL/GenBank/DDBJ databases">
        <title>Whole genome shotgun sequence of Virgisporangium aurantiacum NBRC 16421.</title>
        <authorList>
            <person name="Komaki H."/>
            <person name="Tamura T."/>
        </authorList>
    </citation>
    <scope>NUCLEOTIDE SEQUENCE</scope>
    <source>
        <strain evidence="1">NBRC 16421</strain>
    </source>
</reference>
<name>A0A8J3Z191_9ACTN</name>
<dbReference type="EMBL" id="BOPG01000022">
    <property type="protein sequence ID" value="GIJ55774.1"/>
    <property type="molecule type" value="Genomic_DNA"/>
</dbReference>
<accession>A0A8J3Z191</accession>
<dbReference type="RefSeq" id="WP_203993082.1">
    <property type="nucleotide sequence ID" value="NZ_BOPG01000022.1"/>
</dbReference>
<comment type="caution">
    <text evidence="1">The sequence shown here is derived from an EMBL/GenBank/DDBJ whole genome shotgun (WGS) entry which is preliminary data.</text>
</comment>
<evidence type="ECO:0000313" key="1">
    <source>
        <dbReference type="EMBL" id="GIJ55774.1"/>
    </source>
</evidence>
<protein>
    <submittedName>
        <fullName evidence="1">Uncharacterized protein</fullName>
    </submittedName>
</protein>
<keyword evidence="2" id="KW-1185">Reference proteome</keyword>
<organism evidence="1 2">
    <name type="scientific">Virgisporangium aurantiacum</name>
    <dbReference type="NCBI Taxonomy" id="175570"/>
    <lineage>
        <taxon>Bacteria</taxon>
        <taxon>Bacillati</taxon>
        <taxon>Actinomycetota</taxon>
        <taxon>Actinomycetes</taxon>
        <taxon>Micromonosporales</taxon>
        <taxon>Micromonosporaceae</taxon>
        <taxon>Virgisporangium</taxon>
    </lineage>
</organism>
<dbReference type="AlphaFoldDB" id="A0A8J3Z191"/>
<gene>
    <name evidence="1" type="ORF">Vau01_032900</name>
</gene>
<evidence type="ECO:0000313" key="2">
    <source>
        <dbReference type="Proteomes" id="UP000612585"/>
    </source>
</evidence>